<feature type="transmembrane region" description="Helical" evidence="5">
    <location>
        <begin position="25"/>
        <end position="43"/>
    </location>
</feature>
<dbReference type="GO" id="GO:0016020">
    <property type="term" value="C:membrane"/>
    <property type="evidence" value="ECO:0007669"/>
    <property type="project" value="UniProtKB-SubCell"/>
</dbReference>
<feature type="transmembrane region" description="Helical" evidence="5">
    <location>
        <begin position="326"/>
        <end position="348"/>
    </location>
</feature>
<evidence type="ECO:0000256" key="5">
    <source>
        <dbReference type="SAM" id="Phobius"/>
    </source>
</evidence>
<dbReference type="Proteomes" id="UP001258017">
    <property type="component" value="Unassembled WGS sequence"/>
</dbReference>
<keyword evidence="2 5" id="KW-0812">Transmembrane</keyword>
<dbReference type="AlphaFoldDB" id="A0AAD9RCB9"/>
<feature type="transmembrane region" description="Helical" evidence="5">
    <location>
        <begin position="86"/>
        <end position="104"/>
    </location>
</feature>
<accession>A0AAD9RCB9</accession>
<evidence type="ECO:0000256" key="3">
    <source>
        <dbReference type="ARBA" id="ARBA00022989"/>
    </source>
</evidence>
<dbReference type="InterPro" id="IPR005828">
    <property type="entry name" value="MFS_sugar_transport-like"/>
</dbReference>
<comment type="subcellular location">
    <subcellularLocation>
        <location evidence="1">Membrane</location>
    </subcellularLocation>
</comment>
<dbReference type="EMBL" id="JAIFRP010004366">
    <property type="protein sequence ID" value="KAK2577061.1"/>
    <property type="molecule type" value="Genomic_DNA"/>
</dbReference>
<reference evidence="6" key="2">
    <citation type="journal article" date="2023" name="Commun. Biol.">
        <title>Intrasexual cuticular hydrocarbon dimorphism in a wasp sheds light on hydrocarbon biosynthesis genes in Hymenoptera.</title>
        <authorList>
            <person name="Moris V.C."/>
            <person name="Podsiadlowski L."/>
            <person name="Martin S."/>
            <person name="Oeyen J.P."/>
            <person name="Donath A."/>
            <person name="Petersen M."/>
            <person name="Wilbrandt J."/>
            <person name="Misof B."/>
            <person name="Liedtke D."/>
            <person name="Thamm M."/>
            <person name="Scheiner R."/>
            <person name="Schmitt T."/>
            <person name="Niehuis O."/>
        </authorList>
    </citation>
    <scope>NUCLEOTIDE SEQUENCE</scope>
    <source>
        <strain evidence="6">GBR_01_08_01A</strain>
    </source>
</reference>
<dbReference type="InterPro" id="IPR036259">
    <property type="entry name" value="MFS_trans_sf"/>
</dbReference>
<feature type="transmembrane region" description="Helical" evidence="5">
    <location>
        <begin position="297"/>
        <end position="314"/>
    </location>
</feature>
<evidence type="ECO:0000256" key="2">
    <source>
        <dbReference type="ARBA" id="ARBA00022692"/>
    </source>
</evidence>
<dbReference type="PANTHER" id="PTHR48021:SF1">
    <property type="entry name" value="GH07001P-RELATED"/>
    <property type="match status" value="1"/>
</dbReference>
<keyword evidence="7" id="KW-1185">Reference proteome</keyword>
<feature type="transmembrane region" description="Helical" evidence="5">
    <location>
        <begin position="261"/>
        <end position="285"/>
    </location>
</feature>
<dbReference type="SUPFAM" id="SSF103473">
    <property type="entry name" value="MFS general substrate transporter"/>
    <property type="match status" value="1"/>
</dbReference>
<dbReference type="Pfam" id="PF00083">
    <property type="entry name" value="Sugar_tr"/>
    <property type="match status" value="1"/>
</dbReference>
<proteinExistence type="predicted"/>
<gene>
    <name evidence="6" type="ORF">KPH14_005876</name>
</gene>
<feature type="transmembrane region" description="Helical" evidence="5">
    <location>
        <begin position="162"/>
        <end position="184"/>
    </location>
</feature>
<reference evidence="6" key="1">
    <citation type="submission" date="2021-08" db="EMBL/GenBank/DDBJ databases">
        <authorList>
            <person name="Misof B."/>
            <person name="Oliver O."/>
            <person name="Podsiadlowski L."/>
            <person name="Donath A."/>
            <person name="Peters R."/>
            <person name="Mayer C."/>
            <person name="Rust J."/>
            <person name="Gunkel S."/>
            <person name="Lesny P."/>
            <person name="Martin S."/>
            <person name="Oeyen J.P."/>
            <person name="Petersen M."/>
            <person name="Panagiotis P."/>
            <person name="Wilbrandt J."/>
            <person name="Tanja T."/>
        </authorList>
    </citation>
    <scope>NUCLEOTIDE SEQUENCE</scope>
    <source>
        <strain evidence="6">GBR_01_08_01A</strain>
        <tissue evidence="6">Thorax + abdomen</tissue>
    </source>
</reference>
<evidence type="ECO:0000256" key="1">
    <source>
        <dbReference type="ARBA" id="ARBA00004370"/>
    </source>
</evidence>
<keyword evidence="3 5" id="KW-1133">Transmembrane helix</keyword>
<sequence length="367" mass="40831">MEATSTPRNPLAAEGTFKQRMKYRILLGAVQGGFALIGCYLAWTSTGLFFLQDSKIIYTPQQASWVGSLFPLGAVLDNIGPFKEPTIMMLALVSSYPLFLLFTVPESPVWLTARGRKEEAGRASKKLLVNYVNLDSTESVKPFTSAGLRVEVLQRMENKGKLFLILSLVILQQICGIGPITFYAKDIIGIITKHQIYSWVFVIAMALLWIIAPVVIQNLVKRLGEKCLLIISTFFTAVFLFLLAGYTISDRSPNPILTSEAVALALLLFYMAAFHIGIGPVPWIMIGKMFPGKVKKTIYNLALTCGWTTLFITTKTFCDMLIVMDIYVLLIIYGLVNVAGMFFVAFAVPRIIDEIDECIVTDLNEIH</sequence>
<name>A0AAD9RCB9_9HYME</name>
<keyword evidence="4 5" id="KW-0472">Membrane</keyword>
<dbReference type="Gene3D" id="1.20.1250.20">
    <property type="entry name" value="MFS general substrate transporter like domains"/>
    <property type="match status" value="1"/>
</dbReference>
<dbReference type="PANTHER" id="PTHR48021">
    <property type="match status" value="1"/>
</dbReference>
<evidence type="ECO:0000313" key="6">
    <source>
        <dbReference type="EMBL" id="KAK2577061.1"/>
    </source>
</evidence>
<organism evidence="6 7">
    <name type="scientific">Odynerus spinipes</name>
    <dbReference type="NCBI Taxonomy" id="1348599"/>
    <lineage>
        <taxon>Eukaryota</taxon>
        <taxon>Metazoa</taxon>
        <taxon>Ecdysozoa</taxon>
        <taxon>Arthropoda</taxon>
        <taxon>Hexapoda</taxon>
        <taxon>Insecta</taxon>
        <taxon>Pterygota</taxon>
        <taxon>Neoptera</taxon>
        <taxon>Endopterygota</taxon>
        <taxon>Hymenoptera</taxon>
        <taxon>Apocrita</taxon>
        <taxon>Aculeata</taxon>
        <taxon>Vespoidea</taxon>
        <taxon>Vespidae</taxon>
        <taxon>Eumeninae</taxon>
        <taxon>Odynerus</taxon>
    </lineage>
</organism>
<feature type="transmembrane region" description="Helical" evidence="5">
    <location>
        <begin position="196"/>
        <end position="216"/>
    </location>
</feature>
<dbReference type="InterPro" id="IPR050549">
    <property type="entry name" value="MFS_Trehalose_Transporter"/>
</dbReference>
<protein>
    <submittedName>
        <fullName evidence="6">Uncharacterized protein</fullName>
    </submittedName>
</protein>
<comment type="caution">
    <text evidence="6">The sequence shown here is derived from an EMBL/GenBank/DDBJ whole genome shotgun (WGS) entry which is preliminary data.</text>
</comment>
<evidence type="ECO:0000256" key="4">
    <source>
        <dbReference type="ARBA" id="ARBA00023136"/>
    </source>
</evidence>
<dbReference type="GO" id="GO:0022857">
    <property type="term" value="F:transmembrane transporter activity"/>
    <property type="evidence" value="ECO:0007669"/>
    <property type="project" value="InterPro"/>
</dbReference>
<evidence type="ECO:0000313" key="7">
    <source>
        <dbReference type="Proteomes" id="UP001258017"/>
    </source>
</evidence>
<feature type="transmembrane region" description="Helical" evidence="5">
    <location>
        <begin position="228"/>
        <end position="249"/>
    </location>
</feature>